<dbReference type="PROSITE" id="PS00135">
    <property type="entry name" value="TRYPSIN_SER"/>
    <property type="match status" value="4"/>
</dbReference>
<dbReference type="InterPro" id="IPR033116">
    <property type="entry name" value="TRYPSIN_SER"/>
</dbReference>
<dbReference type="InterPro" id="IPR001314">
    <property type="entry name" value="Peptidase_S1A"/>
</dbReference>
<dbReference type="PRINTS" id="PR00722">
    <property type="entry name" value="CHYMOTRYPSIN"/>
</dbReference>
<evidence type="ECO:0000313" key="18">
    <source>
        <dbReference type="Proteomes" id="UP000075884"/>
    </source>
</evidence>
<evidence type="ECO:0008006" key="19">
    <source>
        <dbReference type="Google" id="ProtNLM"/>
    </source>
</evidence>
<dbReference type="InterPro" id="IPR001254">
    <property type="entry name" value="Trypsin_dom"/>
</dbReference>
<evidence type="ECO:0000256" key="2">
    <source>
        <dbReference type="ARBA" id="ARBA00022525"/>
    </source>
</evidence>
<dbReference type="STRING" id="7168.A0A182N6J8"/>
<evidence type="ECO:0000256" key="12">
    <source>
        <dbReference type="ARBA" id="ARBA00024195"/>
    </source>
</evidence>
<evidence type="ECO:0000256" key="5">
    <source>
        <dbReference type="ARBA" id="ARBA00022729"/>
    </source>
</evidence>
<dbReference type="PROSITE" id="PS00134">
    <property type="entry name" value="TRYPSIN_HIS"/>
    <property type="match status" value="4"/>
</dbReference>
<evidence type="ECO:0000256" key="10">
    <source>
        <dbReference type="ARBA" id="ARBA00023157"/>
    </source>
</evidence>
<evidence type="ECO:0000256" key="13">
    <source>
        <dbReference type="RuleBase" id="RU363034"/>
    </source>
</evidence>
<dbReference type="Pfam" id="PF12032">
    <property type="entry name" value="CLIP"/>
    <property type="match status" value="4"/>
</dbReference>
<feature type="domain" description="Peptidase S1" evidence="15">
    <location>
        <begin position="944"/>
        <end position="1226"/>
    </location>
</feature>
<evidence type="ECO:0000256" key="3">
    <source>
        <dbReference type="ARBA" id="ARBA00022588"/>
    </source>
</evidence>
<dbReference type="Gene3D" id="2.40.10.10">
    <property type="entry name" value="Trypsin-like serine proteases"/>
    <property type="match status" value="8"/>
</dbReference>
<reference evidence="18" key="1">
    <citation type="submission" date="2013-03" db="EMBL/GenBank/DDBJ databases">
        <title>The Genome Sequence of Anopheles dirus WRAIR2.</title>
        <authorList>
            <consortium name="The Broad Institute Genomics Platform"/>
            <person name="Neafsey D.E."/>
            <person name="Walton C."/>
            <person name="Walker B."/>
            <person name="Young S.K."/>
            <person name="Zeng Q."/>
            <person name="Gargeya S."/>
            <person name="Fitzgerald M."/>
            <person name="Haas B."/>
            <person name="Abouelleil A."/>
            <person name="Allen A.W."/>
            <person name="Alvarado L."/>
            <person name="Arachchi H.M."/>
            <person name="Berlin A.M."/>
            <person name="Chapman S.B."/>
            <person name="Gainer-Dewar J."/>
            <person name="Goldberg J."/>
            <person name="Griggs A."/>
            <person name="Gujja S."/>
            <person name="Hansen M."/>
            <person name="Howarth C."/>
            <person name="Imamovic A."/>
            <person name="Ireland A."/>
            <person name="Larimer J."/>
            <person name="McCowan C."/>
            <person name="Murphy C."/>
            <person name="Pearson M."/>
            <person name="Poon T.W."/>
            <person name="Priest M."/>
            <person name="Roberts A."/>
            <person name="Saif S."/>
            <person name="Shea T."/>
            <person name="Sisk P."/>
            <person name="Sykes S."/>
            <person name="Wortman J."/>
            <person name="Nusbaum C."/>
            <person name="Birren B."/>
        </authorList>
    </citation>
    <scope>NUCLEOTIDE SEQUENCE [LARGE SCALE GENOMIC DNA]</scope>
    <source>
        <strain evidence="18">WRAIR2</strain>
    </source>
</reference>
<evidence type="ECO:0000256" key="9">
    <source>
        <dbReference type="ARBA" id="ARBA00023145"/>
    </source>
</evidence>
<evidence type="ECO:0000256" key="14">
    <source>
        <dbReference type="SAM" id="SignalP"/>
    </source>
</evidence>
<feature type="chain" id="PRO_5008129507" description="CLIP domain-containing serine protease" evidence="14">
    <location>
        <begin position="19"/>
        <end position="1634"/>
    </location>
</feature>
<evidence type="ECO:0000256" key="1">
    <source>
        <dbReference type="ARBA" id="ARBA00004613"/>
    </source>
</evidence>
<evidence type="ECO:0000256" key="11">
    <source>
        <dbReference type="ARBA" id="ARBA00023180"/>
    </source>
</evidence>
<feature type="domain" description="Clip" evidence="16">
    <location>
        <begin position="499"/>
        <end position="552"/>
    </location>
</feature>
<dbReference type="EnsemblMetazoa" id="ADIR003270-RA">
    <property type="protein sequence ID" value="ADIR003270-PA"/>
    <property type="gene ID" value="ADIR003270"/>
</dbReference>
<dbReference type="InterPro" id="IPR009003">
    <property type="entry name" value="Peptidase_S1_PA"/>
</dbReference>
<dbReference type="InterPro" id="IPR022700">
    <property type="entry name" value="CLIP"/>
</dbReference>
<dbReference type="VEuPathDB" id="VectorBase:ADIR003270"/>
<dbReference type="PROSITE" id="PS51888">
    <property type="entry name" value="CLIP"/>
    <property type="match status" value="2"/>
</dbReference>
<dbReference type="PANTHER" id="PTHR24256">
    <property type="entry name" value="TRYPTASE-RELATED"/>
    <property type="match status" value="1"/>
</dbReference>
<dbReference type="InterPro" id="IPR043504">
    <property type="entry name" value="Peptidase_S1_PA_chymotrypsin"/>
</dbReference>
<feature type="domain" description="Peptidase S1" evidence="15">
    <location>
        <begin position="587"/>
        <end position="838"/>
    </location>
</feature>
<dbReference type="SUPFAM" id="SSF50494">
    <property type="entry name" value="Trypsin-like serine proteases"/>
    <property type="match status" value="4"/>
</dbReference>
<dbReference type="CDD" id="cd00190">
    <property type="entry name" value="Tryp_SPc"/>
    <property type="match status" value="4"/>
</dbReference>
<dbReference type="Pfam" id="PF00089">
    <property type="entry name" value="Trypsin"/>
    <property type="match status" value="4"/>
</dbReference>
<dbReference type="FunFam" id="2.40.10.10:FF:000028">
    <property type="entry name" value="Serine protease easter"/>
    <property type="match status" value="4"/>
</dbReference>
<dbReference type="InterPro" id="IPR018114">
    <property type="entry name" value="TRYPSIN_HIS"/>
</dbReference>
<evidence type="ECO:0000256" key="6">
    <source>
        <dbReference type="ARBA" id="ARBA00022801"/>
    </source>
</evidence>
<dbReference type="FunFam" id="3.30.1640.30:FF:000001">
    <property type="entry name" value="Serine protease 7"/>
    <property type="match status" value="1"/>
</dbReference>
<keyword evidence="8" id="KW-0391">Immunity</keyword>
<reference evidence="17" key="2">
    <citation type="submission" date="2020-05" db="UniProtKB">
        <authorList>
            <consortium name="EnsemblMetazoa"/>
        </authorList>
    </citation>
    <scope>IDENTIFICATION</scope>
    <source>
        <strain evidence="17">WRAIR2</strain>
    </source>
</reference>
<comment type="similarity">
    <text evidence="12">Belongs to the peptidase S1 family. CLIP subfamily.</text>
</comment>
<keyword evidence="11" id="KW-0325">Glycoprotein</keyword>
<feature type="signal peptide" evidence="14">
    <location>
        <begin position="1"/>
        <end position="18"/>
    </location>
</feature>
<protein>
    <recommendedName>
        <fullName evidence="19">CLIP domain-containing serine protease</fullName>
    </recommendedName>
</protein>
<keyword evidence="18" id="KW-1185">Reference proteome</keyword>
<dbReference type="GO" id="GO:0006508">
    <property type="term" value="P:proteolysis"/>
    <property type="evidence" value="ECO:0007669"/>
    <property type="project" value="UniProtKB-KW"/>
</dbReference>
<evidence type="ECO:0000256" key="7">
    <source>
        <dbReference type="ARBA" id="ARBA00022825"/>
    </source>
</evidence>
<keyword evidence="10" id="KW-1015">Disulfide bond</keyword>
<dbReference type="InterPro" id="IPR038565">
    <property type="entry name" value="CLIP_sf"/>
</dbReference>
<keyword evidence="3" id="KW-0399">Innate immunity</keyword>
<dbReference type="Gene3D" id="3.30.1640.30">
    <property type="match status" value="4"/>
</dbReference>
<evidence type="ECO:0000259" key="16">
    <source>
        <dbReference type="PROSITE" id="PS51888"/>
    </source>
</evidence>
<keyword evidence="4 13" id="KW-0645">Protease</keyword>
<keyword evidence="7 13" id="KW-0720">Serine protease</keyword>
<dbReference type="PROSITE" id="PS50240">
    <property type="entry name" value="TRYPSIN_DOM"/>
    <property type="match status" value="4"/>
</dbReference>
<evidence type="ECO:0000259" key="15">
    <source>
        <dbReference type="PROSITE" id="PS50240"/>
    </source>
</evidence>
<dbReference type="SMART" id="SM00680">
    <property type="entry name" value="CLIP"/>
    <property type="match status" value="4"/>
</dbReference>
<feature type="domain" description="Peptidase S1" evidence="15">
    <location>
        <begin position="1365"/>
        <end position="1632"/>
    </location>
</feature>
<dbReference type="Proteomes" id="UP000075884">
    <property type="component" value="Unassembled WGS sequence"/>
</dbReference>
<dbReference type="FunFam" id="2.40.10.10:FF:000084">
    <property type="entry name" value="Serine protease easter"/>
    <property type="match status" value="2"/>
</dbReference>
<keyword evidence="5 14" id="KW-0732">Signal</keyword>
<sequence>MNAAQHLVLFSVLAIAGAFHFPEQATEQAGKRFGYHHPRQYGHPEIVDNRIQNDEGQPADGVPEAGSAMLGFVRAVLATVCLVLALHVGGSQQQSQQCTTPTRLRGRCISIYECENLLSYFKQRILTWEDREYLRKSQCTGATSGRQPYVCCPGNGSKPVVTAPPVAPTGQAGTTTPPVPTSDGVLEQLVGGLLPNPKKNECGVSIGMRIYGGENADIDEFPWLAMMQYENRKNERKFSCGGSLINKRYVLTAAHCVVGEVERKEGTLVGVRLGEYNTSSEIDCVMEDHEQICADPPIDVAVESRTVHPEYDEPSHAHDIALVRLASTIEYTDFVQPVCLPMTDFRASKAGEVNFVTGFGRTLKGSRSVIKQKLGIKVYEHDRCREKYATKNALITAKQICAGGEFAKDSCHGDSGGPLMKLQKVWYLEGVVSYGNRCGLEDWPGVYTHVPAYMEWIRSHIQAYQSIVVQLVVTIFITMARTVVSFLVLVAVSVLGQETCRTPDHRDGSCQPVQQCPSIRDEYFNTDRVLSEDEVDYLRQLQCRTKDVTICCPDGIATDTRNPVPVPIGLPNPKAFECGLDTLSNRIVGGNFTAIDEFPWYALLEYESKKGVRAFKCGGSLINGRYVLTAAHCLANKKLDEGERLVNVRLGDYNTATEVDCEDDSNTDCADPPQNFGIEQQIVHSGYDKNGPFQHHDIALIRLDRDVTMNNFVSPVCLPPDSFTPTTPNVNVTAVGFGHTGQQRHSGIKKKAQFPVFAQEECDKKWRNVEIIQQQLCAGGVFGIDSCSGDSGGPLMVKRVYWIQEGVISFGNQCALEGWPGVYTRVSAYLDWIRQNIREDRPVWDSVQLCDIPNEANPGECKLSTECAAFGKINDVESLGSVERLSFIKQVQCNVSDVEPYVCCPRSSDAYLAPYINDTMEENVRLSGRTDDDTCGIQAFGGRIHGGQLAEINEFPWTAMLLYQHGRGAPEQGCGGALISRTFVITAAHCITGKYLAHDRGRLAVLPNLRLSQTCLLHRTYVRLQEYNIYSDPDCIIELDGKNCADKKIDFPPQAIILHPEYQPESLHQQHDVALIRIERTPPFNDYIRAICLPEHCESSETRGRKFSVSGWGRTDQFINNLGPDVPSPIKLKIKLPYVEQDRCSKAFQPWLISLGPGQMCAGGEQGKDTCGGDSGSPLMDFDTTRGAWYIKGIVSFGVHTCGRKGIPGVYTNVHHYMPWIKKYTAVVSVKIIMLLVPLLLVVCGCSFALGAGADSEEDRPIWDSVRLCDIPNEANPGECKLPSECAAYSKINDVASLGSVERFSFIKQVQCNASDVEPYVCCPRNSDAYLEPYVNETVVPKNRIASRIAFDADSCGIQTYVAKIRGGQLAEIDEFPWMAMLLYQRGNSVPAQGCGGALISHTYVITAAHCVTGRNFQQMKGTLKYVRLREYNIHTNPDCVYENNLKDCSEDMIDLPPKALIPHPQYDAEASHQQNDIALIRIEHTPPYTDFLRSICLPEQNFESGATAGKKLSVSGWGKTDIFKDNLGPDVLSPIKLKLSLPYVERERCNKTFRPWQFSLGPGQMCAGGERAKDTCAGDSGSPLMSYDMQRGIWYITGIVSLGVRACGVEGLPGVYTNVHHYLPWIRMYTEGM</sequence>
<dbReference type="GO" id="GO:0035008">
    <property type="term" value="P:positive regulation of melanization defense response"/>
    <property type="evidence" value="ECO:0007669"/>
    <property type="project" value="UniProtKB-ARBA"/>
</dbReference>
<proteinExistence type="inferred from homology"/>
<dbReference type="GO" id="GO:0005576">
    <property type="term" value="C:extracellular region"/>
    <property type="evidence" value="ECO:0007669"/>
    <property type="project" value="UniProtKB-SubCell"/>
</dbReference>
<comment type="subcellular location">
    <subcellularLocation>
        <location evidence="1">Secreted</location>
    </subcellularLocation>
</comment>
<keyword evidence="2" id="KW-0964">Secreted</keyword>
<dbReference type="SMART" id="SM00020">
    <property type="entry name" value="Tryp_SPc"/>
    <property type="match status" value="4"/>
</dbReference>
<dbReference type="GO" id="GO:0045087">
    <property type="term" value="P:innate immune response"/>
    <property type="evidence" value="ECO:0007669"/>
    <property type="project" value="UniProtKB-KW"/>
</dbReference>
<accession>A0A182N6J8</accession>
<keyword evidence="6 13" id="KW-0378">Hydrolase</keyword>
<organism evidence="17 18">
    <name type="scientific">Anopheles dirus</name>
    <dbReference type="NCBI Taxonomy" id="7168"/>
    <lineage>
        <taxon>Eukaryota</taxon>
        <taxon>Metazoa</taxon>
        <taxon>Ecdysozoa</taxon>
        <taxon>Arthropoda</taxon>
        <taxon>Hexapoda</taxon>
        <taxon>Insecta</taxon>
        <taxon>Pterygota</taxon>
        <taxon>Neoptera</taxon>
        <taxon>Endopterygota</taxon>
        <taxon>Diptera</taxon>
        <taxon>Nematocera</taxon>
        <taxon>Culicoidea</taxon>
        <taxon>Culicidae</taxon>
        <taxon>Anophelinae</taxon>
        <taxon>Anopheles</taxon>
    </lineage>
</organism>
<dbReference type="FunFam" id="2.40.10.10:FF:000002">
    <property type="entry name" value="Transmembrane protease serine"/>
    <property type="match status" value="1"/>
</dbReference>
<evidence type="ECO:0000256" key="8">
    <source>
        <dbReference type="ARBA" id="ARBA00022859"/>
    </source>
</evidence>
<feature type="domain" description="Peptidase S1" evidence="15">
    <location>
        <begin position="210"/>
        <end position="462"/>
    </location>
</feature>
<evidence type="ECO:0000256" key="4">
    <source>
        <dbReference type="ARBA" id="ARBA00022670"/>
    </source>
</evidence>
<evidence type="ECO:0000313" key="17">
    <source>
        <dbReference type="EnsemblMetazoa" id="ADIR003270-PA"/>
    </source>
</evidence>
<keyword evidence="9" id="KW-0865">Zymogen</keyword>
<name>A0A182N6J8_9DIPT</name>
<dbReference type="InterPro" id="IPR051487">
    <property type="entry name" value="Ser/Thr_Proteases_Immune/Dev"/>
</dbReference>
<dbReference type="GO" id="GO:0004252">
    <property type="term" value="F:serine-type endopeptidase activity"/>
    <property type="evidence" value="ECO:0007669"/>
    <property type="project" value="InterPro"/>
</dbReference>
<feature type="domain" description="Clip" evidence="16">
    <location>
        <begin position="97"/>
        <end position="152"/>
    </location>
</feature>